<dbReference type="Proteomes" id="UP000092444">
    <property type="component" value="Unassembled WGS sequence"/>
</dbReference>
<dbReference type="InterPro" id="IPR049548">
    <property type="entry name" value="Sina-like_RING"/>
</dbReference>
<evidence type="ECO:0000256" key="19">
    <source>
        <dbReference type="RuleBase" id="RU003814"/>
    </source>
</evidence>
<evidence type="ECO:0000256" key="20">
    <source>
        <dbReference type="SAM" id="MobiDB-lite"/>
    </source>
</evidence>
<evidence type="ECO:0000256" key="18">
    <source>
        <dbReference type="PROSITE-ProRule" id="PRU00455"/>
    </source>
</evidence>
<organism evidence="22 23">
    <name type="scientific">Glossina morsitans morsitans</name>
    <name type="common">Savannah tsetse fly</name>
    <dbReference type="NCBI Taxonomy" id="37546"/>
    <lineage>
        <taxon>Eukaryota</taxon>
        <taxon>Metazoa</taxon>
        <taxon>Ecdysozoa</taxon>
        <taxon>Arthropoda</taxon>
        <taxon>Hexapoda</taxon>
        <taxon>Insecta</taxon>
        <taxon>Pterygota</taxon>
        <taxon>Neoptera</taxon>
        <taxon>Endopterygota</taxon>
        <taxon>Diptera</taxon>
        <taxon>Brachycera</taxon>
        <taxon>Muscomorpha</taxon>
        <taxon>Hippoboscoidea</taxon>
        <taxon>Glossinidae</taxon>
        <taxon>Glossina</taxon>
    </lineage>
</organism>
<feature type="region of interest" description="Disordered" evidence="20">
    <location>
        <begin position="981"/>
        <end position="1054"/>
    </location>
</feature>
<dbReference type="InterPro" id="IPR051855">
    <property type="entry name" value="eIF2B_beta_subunit"/>
</dbReference>
<dbReference type="Gene3D" id="3.40.50.10470">
    <property type="entry name" value="Translation initiation factor eif-2b, domain 2"/>
    <property type="match status" value="1"/>
</dbReference>
<dbReference type="Gene3D" id="3.30.40.10">
    <property type="entry name" value="Zinc/RING finger domain, C3HC4 (zinc finger)"/>
    <property type="match status" value="2"/>
</dbReference>
<evidence type="ECO:0000256" key="10">
    <source>
        <dbReference type="ARBA" id="ARBA00022723"/>
    </source>
</evidence>
<dbReference type="PANTHER" id="PTHR45859:SF1">
    <property type="entry name" value="TRANSLATION INITIATION FACTOR EIF-2B SUBUNIT BETA"/>
    <property type="match status" value="1"/>
</dbReference>
<keyword evidence="14" id="KW-0648">Protein biosynthesis</keyword>
<comment type="similarity">
    <text evidence="4 19">Belongs to the eIF-2B alpha/beta/delta subunits family.</text>
</comment>
<dbReference type="SUPFAM" id="SSF57850">
    <property type="entry name" value="RING/U-box"/>
    <property type="match status" value="1"/>
</dbReference>
<evidence type="ECO:0000256" key="16">
    <source>
        <dbReference type="ARBA" id="ARBA00044228"/>
    </source>
</evidence>
<evidence type="ECO:0000256" key="12">
    <source>
        <dbReference type="ARBA" id="ARBA00022786"/>
    </source>
</evidence>
<dbReference type="SUPFAM" id="SSF100950">
    <property type="entry name" value="NagB/RpiA/CoA transferase-like"/>
    <property type="match status" value="1"/>
</dbReference>
<dbReference type="Pfam" id="PF01008">
    <property type="entry name" value="IF-2B"/>
    <property type="match status" value="1"/>
</dbReference>
<evidence type="ECO:0000256" key="5">
    <source>
        <dbReference type="ARBA" id="ARBA00009119"/>
    </source>
</evidence>
<sequence length="1054" mass="118035">MNEQTFEKKQVLQLIHDIKVKQVCGSFDITTKTLKLLKDIISSGKWEHAEELMKILRIYGHILKDALPQETVVANLVRRILKIIREEFDLLEAKVHHLIDDSQATLSLHKLVTQTSECDVSIDYTKPRSGLKEAILDHLQEIENELEISWESICAQAEQHVHSTEVILTLSHSKNTEHFLKKAIEKRQSLTIIIAECAPACRGHNLAASLASKNAEVIVIPDSAIFAMMSRVNKVIIGTHSVLANGGLRAACGAYTVGLAAKHYSVPVIVLAPMYKLAPIHLCSYQQDAFNSLGNAEGILPYDCVAARSATIYSPIFDYVPPELVTLFISNTMYTIKEGIILYSSGGQVHKEFGCDYAQIAKHNRGTITSSTDTSANSTSTSASTSITTSNCARAEKTNIQNTSSAGDCEGSSKFIALNTKKVTERRCQVFLDSYYNSCKTIYSSEEKINQQQKRGPNNRAKNSETDCGERYEKVSNTNDISTRTVAKLDIGSNSYKYATFPVNKTAAAKSILSPPPPKPPLSRTHSINIGDKQSCLIRNSVSGSSTNTDVEVTNNQSYQKTPTNIARTLIVSSKTNAEESDNMPQEPKNALLRTSDNLQNGSLDMNSFPKEVSVKHYERLIEELKCPGCAYPMKPPIYICKTGHSACEQCTRVLLLCPLCRETFTNIRSLTVEALCSKAHFKCSNAAGGCTVRLQIGLISWHEKQCIYKPMKCFMGRVWGDCHWTGREAFWKTHLDTEHFNKVFKSNNADLIWNMGVKQKPLTGYYVFEAYNEMFNFYEIYDKERVLFTMTCTSTQREKKHQFAYEVSIIHKENEALGIIQKFPVHSEYDVDILAEGTCVSIWLNDLARFINDEKLLHYRVKVHEVKTPRRSQVLRNTTLNNLPINYQQTQIQGVNLKNVPADVIVTRNSNNLTSADSVVDCMASENDAHKMKHVYHEKLAAKKNRGSGSDTDPEFEALIAKKWGTPQLNFNCKYLKVNNSSDSSSNEGSNGLKKTSKTIASDRMSLASTNTSYKKKMSNTLRKSFRSLKTDISEMKPFGKKSTSPEKQKLEK</sequence>
<protein>
    <recommendedName>
        <fullName evidence="15">Translation initiation factor eIF2B subunit beta</fullName>
        <ecNumber evidence="6">2.3.2.27</ecNumber>
    </recommendedName>
    <alternativeName>
        <fullName evidence="16">eIF2B GDP-GTP exchange factor subunit beta</fullName>
    </alternativeName>
</protein>
<comment type="catalytic activity">
    <reaction evidence="1">
        <text>S-ubiquitinyl-[E2 ubiquitin-conjugating enzyme]-L-cysteine + [acceptor protein]-L-lysine = [E2 ubiquitin-conjugating enzyme]-L-cysteine + N(6)-ubiquitinyl-[acceptor protein]-L-lysine.</text>
        <dbReference type="EC" id="2.3.2.27"/>
    </reaction>
</comment>
<evidence type="ECO:0000256" key="11">
    <source>
        <dbReference type="ARBA" id="ARBA00022771"/>
    </source>
</evidence>
<evidence type="ECO:0000256" key="3">
    <source>
        <dbReference type="ARBA" id="ARBA00004906"/>
    </source>
</evidence>
<comment type="subunit">
    <text evidence="17">Component of the translation initiation factor 2B (eIF2B) complex which is a heterodecamer of two sets of five different subunits: alpha, beta, gamma, delta and epsilon. Subunits alpha, beta and delta comprise a regulatory subcomplex and subunits epsilon and gamma comprise a catalytic subcomplex. Within the complex, the hexameric regulatory complex resides at the center, with the two heterodimeric catalytic subcomplexes bound on opposite sides.</text>
</comment>
<dbReference type="InterPro" id="IPR037171">
    <property type="entry name" value="NagB/RpiA_transferase-like"/>
</dbReference>
<evidence type="ECO:0000256" key="2">
    <source>
        <dbReference type="ARBA" id="ARBA00004514"/>
    </source>
</evidence>
<keyword evidence="23" id="KW-1185">Reference proteome</keyword>
<feature type="compositionally biased region" description="Polar residues" evidence="20">
    <location>
        <begin position="1008"/>
        <end position="1024"/>
    </location>
</feature>
<keyword evidence="12" id="KW-0833">Ubl conjugation pathway</keyword>
<dbReference type="InterPro" id="IPR042529">
    <property type="entry name" value="IF_2B-like_C"/>
</dbReference>
<dbReference type="PANTHER" id="PTHR45859">
    <property type="entry name" value="TRANSLATION INITIATION FACTOR EIF-2B SUBUNIT BETA"/>
    <property type="match status" value="1"/>
</dbReference>
<evidence type="ECO:0000256" key="6">
    <source>
        <dbReference type="ARBA" id="ARBA00012483"/>
    </source>
</evidence>
<name>A0ABK9MG84_GLOMM</name>
<keyword evidence="9" id="KW-0808">Transferase</keyword>
<dbReference type="PROSITE" id="PS51081">
    <property type="entry name" value="ZF_SIAH"/>
    <property type="match status" value="1"/>
</dbReference>
<keyword evidence="7" id="KW-0963">Cytoplasm</keyword>
<feature type="domain" description="SIAH-type" evidence="21">
    <location>
        <begin position="679"/>
        <end position="741"/>
    </location>
</feature>
<evidence type="ECO:0000313" key="23">
    <source>
        <dbReference type="Proteomes" id="UP000092444"/>
    </source>
</evidence>
<proteinExistence type="inferred from homology"/>
<evidence type="ECO:0000313" key="22">
    <source>
        <dbReference type="EnsemblMetazoa" id="GMOY000453.P1779"/>
    </source>
</evidence>
<evidence type="ECO:0000259" key="21">
    <source>
        <dbReference type="PROSITE" id="PS51081"/>
    </source>
</evidence>
<evidence type="ECO:0000256" key="15">
    <source>
        <dbReference type="ARBA" id="ARBA00044122"/>
    </source>
</evidence>
<evidence type="ECO:0000256" key="17">
    <source>
        <dbReference type="ARBA" id="ARBA00046432"/>
    </source>
</evidence>
<reference evidence="22" key="1">
    <citation type="submission" date="2025-05" db="UniProtKB">
        <authorList>
            <consortium name="EnsemblMetazoa"/>
        </authorList>
    </citation>
    <scope>IDENTIFICATION</scope>
    <source>
        <strain evidence="22">Yale</strain>
    </source>
</reference>
<accession>A0ABK9MG84</accession>
<evidence type="ECO:0000256" key="7">
    <source>
        <dbReference type="ARBA" id="ARBA00022490"/>
    </source>
</evidence>
<dbReference type="EnsemblMetazoa" id="GMOY000453.R1779">
    <property type="protein sequence ID" value="GMOY000453.P1779"/>
    <property type="gene ID" value="GMOY000453"/>
</dbReference>
<evidence type="ECO:0000256" key="9">
    <source>
        <dbReference type="ARBA" id="ARBA00022679"/>
    </source>
</evidence>
<dbReference type="EC" id="2.3.2.27" evidence="6"/>
<keyword evidence="13" id="KW-0862">Zinc</keyword>
<evidence type="ECO:0000256" key="1">
    <source>
        <dbReference type="ARBA" id="ARBA00000900"/>
    </source>
</evidence>
<dbReference type="SUPFAM" id="SSF49599">
    <property type="entry name" value="TRAF domain-like"/>
    <property type="match status" value="1"/>
</dbReference>
<evidence type="ECO:0000256" key="8">
    <source>
        <dbReference type="ARBA" id="ARBA00022540"/>
    </source>
</evidence>
<dbReference type="InterPro" id="IPR013083">
    <property type="entry name" value="Znf_RING/FYVE/PHD"/>
</dbReference>
<dbReference type="InterPro" id="IPR013010">
    <property type="entry name" value="Znf_SIAH"/>
</dbReference>
<keyword evidence="10" id="KW-0479">Metal-binding</keyword>
<comment type="similarity">
    <text evidence="5">Belongs to the SINA (Seven in absentia) family.</text>
</comment>
<dbReference type="EMBL" id="CCAG010006092">
    <property type="status" value="NOT_ANNOTATED_CDS"/>
    <property type="molecule type" value="Genomic_DNA"/>
</dbReference>
<comment type="subcellular location">
    <subcellularLocation>
        <location evidence="2">Cytoplasm</location>
        <location evidence="2">Cytosol</location>
    </subcellularLocation>
</comment>
<keyword evidence="8" id="KW-0396">Initiation factor</keyword>
<evidence type="ECO:0000256" key="4">
    <source>
        <dbReference type="ARBA" id="ARBA00007251"/>
    </source>
</evidence>
<feature type="compositionally biased region" description="Basic and acidic residues" evidence="20">
    <location>
        <begin position="1045"/>
        <end position="1054"/>
    </location>
</feature>
<dbReference type="Pfam" id="PF21361">
    <property type="entry name" value="Sina_ZnF"/>
    <property type="match status" value="1"/>
</dbReference>
<dbReference type="InterPro" id="IPR000649">
    <property type="entry name" value="IF-2B-related"/>
</dbReference>
<evidence type="ECO:0000256" key="14">
    <source>
        <dbReference type="ARBA" id="ARBA00022917"/>
    </source>
</evidence>
<evidence type="ECO:0000256" key="13">
    <source>
        <dbReference type="ARBA" id="ARBA00022833"/>
    </source>
</evidence>
<keyword evidence="11 18" id="KW-0863">Zinc-finger</keyword>
<comment type="pathway">
    <text evidence="3">Protein modification; protein ubiquitination.</text>
</comment>
<feature type="compositionally biased region" description="Low complexity" evidence="20">
    <location>
        <begin position="981"/>
        <end position="992"/>
    </location>
</feature>
<dbReference type="Pfam" id="PF21362">
    <property type="entry name" value="Sina_RING"/>
    <property type="match status" value="1"/>
</dbReference>